<evidence type="ECO:0000313" key="2">
    <source>
        <dbReference type="EMBL" id="ADM27218.1"/>
    </source>
</evidence>
<feature type="transmembrane region" description="Helical" evidence="1">
    <location>
        <begin position="102"/>
        <end position="129"/>
    </location>
</feature>
<evidence type="ECO:0000313" key="3">
    <source>
        <dbReference type="Proteomes" id="UP000001304"/>
    </source>
</evidence>
<keyword evidence="3" id="KW-1185">Reference proteome</keyword>
<proteinExistence type="predicted"/>
<name>E0SR69_IGNAA</name>
<keyword evidence="1" id="KW-0472">Membrane</keyword>
<accession>E0SR69</accession>
<dbReference type="Proteomes" id="UP000001304">
    <property type="component" value="Chromosome"/>
</dbReference>
<reference evidence="2 3" key="1">
    <citation type="journal article" date="2010" name="Stand. Genomic Sci.">
        <title>Complete genome sequence of Ignisphaera aggregans type strain (AQ1.S1).</title>
        <authorList>
            <person name="Goker M."/>
            <person name="Held B."/>
            <person name="Lapidus A."/>
            <person name="Nolan M."/>
            <person name="Spring S."/>
            <person name="Yasawong M."/>
            <person name="Lucas S."/>
            <person name="Glavina Del Rio T."/>
            <person name="Tice H."/>
            <person name="Cheng J.F."/>
            <person name="Goodwin L."/>
            <person name="Tapia R."/>
            <person name="Pitluck S."/>
            <person name="Liolios K."/>
            <person name="Ivanova N."/>
            <person name="Mavromatis K."/>
            <person name="Mikhailova N."/>
            <person name="Pati A."/>
            <person name="Chen A."/>
            <person name="Palaniappan K."/>
            <person name="Brambilla E."/>
            <person name="Land M."/>
            <person name="Hauser L."/>
            <person name="Chang Y.J."/>
            <person name="Jeffries C.D."/>
            <person name="Brettin T."/>
            <person name="Detter J.C."/>
            <person name="Han C."/>
            <person name="Rohde M."/>
            <person name="Sikorski J."/>
            <person name="Woyke T."/>
            <person name="Bristow J."/>
            <person name="Eisen J.A."/>
            <person name="Markowitz V."/>
            <person name="Hugenholtz P."/>
            <person name="Kyrpides N.C."/>
            <person name="Klenk H.P."/>
        </authorList>
    </citation>
    <scope>NUCLEOTIDE SEQUENCE [LARGE SCALE GENOMIC DNA]</scope>
    <source>
        <strain evidence="3">DSM 17230 / JCM 13409 / AQ1.S1</strain>
    </source>
</reference>
<sequence>MENDIYYLAIIFMVSLLPTVEVRGSIPLAFLWFSNEPNLFTISILIAVIGNLIIAPILIPLLSLFEKAFINSRYIPTKIKDLYLWLINRARKKSKEIERYEFLGLTIFVTLPIPGTGAWTASLIAHVMGMERRKALISIELGVLGASLIVFSVIYLGLEILKKIFMLG</sequence>
<dbReference type="PANTHER" id="PTHR36007:SF2">
    <property type="entry name" value="TRANSPORT PROTEIN-RELATED"/>
    <property type="match status" value="1"/>
</dbReference>
<protein>
    <submittedName>
        <fullName evidence="2">Putative small multi-drug export</fullName>
    </submittedName>
</protein>
<keyword evidence="1" id="KW-0812">Transmembrane</keyword>
<dbReference type="InterPro" id="IPR009577">
    <property type="entry name" value="Sm_multidrug_ex"/>
</dbReference>
<dbReference type="KEGG" id="iag:Igag_0377"/>
<keyword evidence="1" id="KW-1133">Transmembrane helix</keyword>
<feature type="transmembrane region" description="Helical" evidence="1">
    <location>
        <begin position="39"/>
        <end position="65"/>
    </location>
</feature>
<dbReference type="HOGENOM" id="CLU_075669_1_0_2"/>
<dbReference type="EMBL" id="CP002098">
    <property type="protein sequence ID" value="ADM27218.1"/>
    <property type="molecule type" value="Genomic_DNA"/>
</dbReference>
<dbReference type="Pfam" id="PF06695">
    <property type="entry name" value="Sm_multidrug_ex"/>
    <property type="match status" value="1"/>
</dbReference>
<dbReference type="BioCyc" id="IAGG583356:GHAH-382-MONOMER"/>
<organism evidence="2 3">
    <name type="scientific">Ignisphaera aggregans (strain DSM 17230 / JCM 13409 / AQ1.S1)</name>
    <dbReference type="NCBI Taxonomy" id="583356"/>
    <lineage>
        <taxon>Archaea</taxon>
        <taxon>Thermoproteota</taxon>
        <taxon>Thermoprotei</taxon>
        <taxon>Desulfurococcales</taxon>
        <taxon>Desulfurococcaceae</taxon>
        <taxon>Ignisphaera</taxon>
    </lineage>
</organism>
<evidence type="ECO:0000256" key="1">
    <source>
        <dbReference type="SAM" id="Phobius"/>
    </source>
</evidence>
<feature type="transmembrane region" description="Helical" evidence="1">
    <location>
        <begin position="7"/>
        <end position="33"/>
    </location>
</feature>
<dbReference type="PANTHER" id="PTHR36007">
    <property type="entry name" value="TRANSPORT PROTEIN-RELATED"/>
    <property type="match status" value="1"/>
</dbReference>
<gene>
    <name evidence="2" type="ordered locus">Igag_0377</name>
</gene>
<dbReference type="AlphaFoldDB" id="E0SR69"/>
<feature type="transmembrane region" description="Helical" evidence="1">
    <location>
        <begin position="135"/>
        <end position="158"/>
    </location>
</feature>